<feature type="compositionally biased region" description="Basic and acidic residues" evidence="1">
    <location>
        <begin position="159"/>
        <end position="172"/>
    </location>
</feature>
<dbReference type="GO" id="GO:0000753">
    <property type="term" value="P:cell morphogenesis involved in conjugation with cellular fusion"/>
    <property type="evidence" value="ECO:0007669"/>
    <property type="project" value="EnsemblFungi"/>
</dbReference>
<reference evidence="3 4" key="1">
    <citation type="journal article" date="2011" name="Proc. Natl. Acad. Sci. U.S.A.">
        <title>Evolutionary erosion of yeast sex chromosomes by mating-type switching accidents.</title>
        <authorList>
            <person name="Gordon J.L."/>
            <person name="Armisen D."/>
            <person name="Proux-Wera E."/>
            <person name="Oheigeartaigh S.S."/>
            <person name="Byrne K.P."/>
            <person name="Wolfe K.H."/>
        </authorList>
    </citation>
    <scope>NUCLEOTIDE SEQUENCE [LARGE SCALE GENOMIC DNA]</scope>
    <source>
        <strain evidence="4">ATCC 76901 / BCRC 22586 / CBS 4309 / NBRC 1992 / NRRL Y-12630</strain>
    </source>
</reference>
<gene>
    <name evidence="3" type="primary">NCAS0C04710</name>
    <name evidence="3" type="ordered locus">NCAS_0C04710</name>
</gene>
<dbReference type="STRING" id="1064592.G0VD99"/>
<dbReference type="Proteomes" id="UP000001640">
    <property type="component" value="Chromosome 3"/>
</dbReference>
<dbReference type="Pfam" id="PF00240">
    <property type="entry name" value="ubiquitin"/>
    <property type="match status" value="1"/>
</dbReference>
<dbReference type="FunCoup" id="G0VD99">
    <property type="interactions" value="95"/>
</dbReference>
<dbReference type="KEGG" id="ncs:NCAS_0C04710"/>
<dbReference type="InParanoid" id="G0VD99"/>
<dbReference type="AlphaFoldDB" id="G0VD99"/>
<dbReference type="EMBL" id="HE576754">
    <property type="protein sequence ID" value="CCC69461.1"/>
    <property type="molecule type" value="Genomic_DNA"/>
</dbReference>
<evidence type="ECO:0000313" key="3">
    <source>
        <dbReference type="EMBL" id="CCC69461.1"/>
    </source>
</evidence>
<accession>G0VD99</accession>
<organism evidence="3 4">
    <name type="scientific">Naumovozyma castellii</name>
    <name type="common">Yeast</name>
    <name type="synonym">Saccharomyces castellii</name>
    <dbReference type="NCBI Taxonomy" id="27288"/>
    <lineage>
        <taxon>Eukaryota</taxon>
        <taxon>Fungi</taxon>
        <taxon>Dikarya</taxon>
        <taxon>Ascomycota</taxon>
        <taxon>Saccharomycotina</taxon>
        <taxon>Saccharomycetes</taxon>
        <taxon>Saccharomycetales</taxon>
        <taxon>Saccharomycetaceae</taxon>
        <taxon>Naumovozyma</taxon>
    </lineage>
</organism>
<dbReference type="OMA" id="NCMVSAP"/>
<evidence type="ECO:0000259" key="2">
    <source>
        <dbReference type="PROSITE" id="PS50053"/>
    </source>
</evidence>
<dbReference type="GeneID" id="96903042"/>
<reference key="2">
    <citation type="submission" date="2011-08" db="EMBL/GenBank/DDBJ databases">
        <title>Genome sequence of Naumovozyma castellii.</title>
        <authorList>
            <person name="Gordon J.L."/>
            <person name="Armisen D."/>
            <person name="Proux-Wera E."/>
            <person name="OhEigeartaigh S.S."/>
            <person name="Byrne K.P."/>
            <person name="Wolfe K.H."/>
        </authorList>
    </citation>
    <scope>NUCLEOTIDE SEQUENCE</scope>
    <source>
        <strain>Type strain:CBS 4309</strain>
    </source>
</reference>
<evidence type="ECO:0000313" key="4">
    <source>
        <dbReference type="Proteomes" id="UP000001640"/>
    </source>
</evidence>
<dbReference type="GO" id="GO:0072380">
    <property type="term" value="C:TRC complex"/>
    <property type="evidence" value="ECO:0007669"/>
    <property type="project" value="EnsemblFungi"/>
</dbReference>
<keyword evidence="4" id="KW-1185">Reference proteome</keyword>
<dbReference type="PROSITE" id="PS50053">
    <property type="entry name" value="UBIQUITIN_2"/>
    <property type="match status" value="1"/>
</dbReference>
<dbReference type="Gene3D" id="1.10.286.70">
    <property type="entry name" value="Get5 dimerization domain"/>
    <property type="match status" value="1"/>
</dbReference>
<name>G0VD99_NAUCA</name>
<dbReference type="eggNOG" id="KOG0011">
    <property type="taxonomic scope" value="Eukaryota"/>
</dbReference>
<dbReference type="GO" id="GO:0006620">
    <property type="term" value="P:post-translational protein targeting to endoplasmic reticulum membrane"/>
    <property type="evidence" value="ECO:0007669"/>
    <property type="project" value="EnsemblFungi"/>
</dbReference>
<dbReference type="GO" id="GO:0030674">
    <property type="term" value="F:protein-macromolecule adaptor activity"/>
    <property type="evidence" value="ECO:0007669"/>
    <property type="project" value="EnsemblFungi"/>
</dbReference>
<dbReference type="InterPro" id="IPR031765">
    <property type="entry name" value="Mdy2_get4-bd"/>
</dbReference>
<dbReference type="SUPFAM" id="SSF54236">
    <property type="entry name" value="Ubiquitin-like"/>
    <property type="match status" value="1"/>
</dbReference>
<dbReference type="GO" id="GO:0010494">
    <property type="term" value="C:cytoplasmic stress granule"/>
    <property type="evidence" value="ECO:0007669"/>
    <property type="project" value="EnsemblFungi"/>
</dbReference>
<feature type="region of interest" description="Disordered" evidence="1">
    <location>
        <begin position="145"/>
        <end position="174"/>
    </location>
</feature>
<feature type="domain" description="Ubiquitin-like" evidence="2">
    <location>
        <begin position="70"/>
        <end position="135"/>
    </location>
</feature>
<evidence type="ECO:0000256" key="1">
    <source>
        <dbReference type="SAM" id="MobiDB-lite"/>
    </source>
</evidence>
<protein>
    <recommendedName>
        <fullName evidence="2">Ubiquitin-like domain-containing protein</fullName>
    </recommendedName>
</protein>
<dbReference type="Pfam" id="PF18514">
    <property type="entry name" value="MDY2_C"/>
    <property type="match status" value="1"/>
</dbReference>
<sequence length="213" mass="23845">MTSTEPDFISKFLTLATLNEPALSSNYEKPLQEISSIGVQLPPLKYRYDPTKVKREATPGILNTSSSTPIPLTLKSVRPPKFSLEHQFSSNDTIYQVKKYLVDESKAQSTTDLKLLLKGKVLHDSVPLVDLEVENPMINVMISKSSSATTSPAPIPVPKKAEKPLEKEESLHPKPLMSLPWEDIESLLETKLQDKEHATQALQRLKRGWSLTE</sequence>
<dbReference type="Gene3D" id="3.10.20.90">
    <property type="entry name" value="Phosphatidylinositol 3-kinase Catalytic Subunit, Chain A, domain 1"/>
    <property type="match status" value="1"/>
</dbReference>
<dbReference type="InterPro" id="IPR040474">
    <property type="entry name" value="MDY2_C"/>
</dbReference>
<dbReference type="HOGENOM" id="CLU_1294717_0_0_1"/>
<dbReference type="OrthoDB" id="4067208at2759"/>
<dbReference type="InterPro" id="IPR000626">
    <property type="entry name" value="Ubiquitin-like_dom"/>
</dbReference>
<dbReference type="Pfam" id="PF16843">
    <property type="entry name" value="Get5_bdg"/>
    <property type="match status" value="1"/>
</dbReference>
<dbReference type="InterPro" id="IPR029071">
    <property type="entry name" value="Ubiquitin-like_domsf"/>
</dbReference>
<dbReference type="RefSeq" id="XP_003675825.1">
    <property type="nucleotide sequence ID" value="XM_003675777.1"/>
</dbReference>
<dbReference type="GO" id="GO:0005634">
    <property type="term" value="C:nucleus"/>
    <property type="evidence" value="ECO:0007669"/>
    <property type="project" value="EnsemblFungi"/>
</dbReference>
<proteinExistence type="predicted"/>